<accession>A0A8J3MZF1</accession>
<protein>
    <submittedName>
        <fullName evidence="1">Uncharacterized protein</fullName>
    </submittedName>
</protein>
<dbReference type="RefSeq" id="WP_220203845.1">
    <property type="nucleotide sequence ID" value="NZ_BNJK01000001.1"/>
</dbReference>
<reference evidence="1" key="1">
    <citation type="submission" date="2020-10" db="EMBL/GenBank/DDBJ databases">
        <title>Taxonomic study of unclassified bacteria belonging to the class Ktedonobacteria.</title>
        <authorList>
            <person name="Yabe S."/>
            <person name="Wang C.M."/>
            <person name="Zheng Y."/>
            <person name="Sakai Y."/>
            <person name="Cavaletti L."/>
            <person name="Monciardini P."/>
            <person name="Donadio S."/>
        </authorList>
    </citation>
    <scope>NUCLEOTIDE SEQUENCE</scope>
    <source>
        <strain evidence="1">ID150040</strain>
    </source>
</reference>
<dbReference type="EMBL" id="BNJK01000001">
    <property type="protein sequence ID" value="GHO93039.1"/>
    <property type="molecule type" value="Genomic_DNA"/>
</dbReference>
<keyword evidence="2" id="KW-1185">Reference proteome</keyword>
<gene>
    <name evidence="1" type="ORF">KSF_030870</name>
</gene>
<sequence>MALVLTGIVRGMRVVGNKADEEHAAGAKWRFLSLEISDARSGVHSCQISDRSPQYKELVGSKNELLKDYTDHKVKAIIQAVQPGMRDVTDDEGNVLKSEPIVRIRVARLEDLGVPGDDE</sequence>
<name>A0A8J3MZF1_9CHLR</name>
<evidence type="ECO:0000313" key="2">
    <source>
        <dbReference type="Proteomes" id="UP000597444"/>
    </source>
</evidence>
<organism evidence="1 2">
    <name type="scientific">Reticulibacter mediterranei</name>
    <dbReference type="NCBI Taxonomy" id="2778369"/>
    <lineage>
        <taxon>Bacteria</taxon>
        <taxon>Bacillati</taxon>
        <taxon>Chloroflexota</taxon>
        <taxon>Ktedonobacteria</taxon>
        <taxon>Ktedonobacterales</taxon>
        <taxon>Reticulibacteraceae</taxon>
        <taxon>Reticulibacter</taxon>
    </lineage>
</organism>
<dbReference type="AlphaFoldDB" id="A0A8J3MZF1"/>
<evidence type="ECO:0000313" key="1">
    <source>
        <dbReference type="EMBL" id="GHO93039.1"/>
    </source>
</evidence>
<proteinExistence type="predicted"/>
<dbReference type="Proteomes" id="UP000597444">
    <property type="component" value="Unassembled WGS sequence"/>
</dbReference>
<comment type="caution">
    <text evidence="1">The sequence shown here is derived from an EMBL/GenBank/DDBJ whole genome shotgun (WGS) entry which is preliminary data.</text>
</comment>